<sequence length="369" mass="39605">MTCSTSSTGAPGGASSRRQVGVSTPWRQFAIARIHELQAREETLRVRYEAADRNDPGTKQNLELLKQIRTLLEKADDSARHKFALLGGSVERVWNHIYAAETRLLEAAPKDELAAWGWDALAMAEQHLGVNDTRRKALKDRLVPTKLLDLTVKDRELAVHTLRVAQAVASNEKMQARSFRNTVCFGILILTLLAVWLCILGGAKPNPLQVCFDVSQSSSLPGPAAVSKSFLVCPASDKKSQGAWDVILIESIGAAAAALTGALSLRHLDGTSTPYAIPRTLALLKVPAGALSAVIGLLLVNAGIVPGLQLKTRAALLAWAAIFGAGQHTITRYVDSKGQEVLDNVRGSESRRVSADATGAQQTTPSDRL</sequence>
<dbReference type="RefSeq" id="WP_361709988.1">
    <property type="nucleotide sequence ID" value="NZ_JBEZVE010000043.1"/>
</dbReference>
<keyword evidence="2" id="KW-1133">Transmembrane helix</keyword>
<comment type="caution">
    <text evidence="3">The sequence shown here is derived from an EMBL/GenBank/DDBJ whole genome shotgun (WGS) entry which is preliminary data.</text>
</comment>
<dbReference type="Proteomes" id="UP001550739">
    <property type="component" value="Unassembled WGS sequence"/>
</dbReference>
<proteinExistence type="predicted"/>
<feature type="transmembrane region" description="Helical" evidence="2">
    <location>
        <begin position="183"/>
        <end position="203"/>
    </location>
</feature>
<protein>
    <submittedName>
        <fullName evidence="3">Uncharacterized protein</fullName>
    </submittedName>
</protein>
<feature type="transmembrane region" description="Helical" evidence="2">
    <location>
        <begin position="246"/>
        <end position="265"/>
    </location>
</feature>
<evidence type="ECO:0000256" key="1">
    <source>
        <dbReference type="SAM" id="MobiDB-lite"/>
    </source>
</evidence>
<feature type="compositionally biased region" description="Polar residues" evidence="1">
    <location>
        <begin position="359"/>
        <end position="369"/>
    </location>
</feature>
<keyword evidence="2" id="KW-0472">Membrane</keyword>
<reference evidence="3 4" key="1">
    <citation type="submission" date="2024-06" db="EMBL/GenBank/DDBJ databases">
        <title>The Natural Products Discovery Center: Release of the First 8490 Sequenced Strains for Exploring Actinobacteria Biosynthetic Diversity.</title>
        <authorList>
            <person name="Kalkreuter E."/>
            <person name="Kautsar S.A."/>
            <person name="Yang D."/>
            <person name="Bader C.D."/>
            <person name="Teijaro C.N."/>
            <person name="Fluegel L."/>
            <person name="Davis C.M."/>
            <person name="Simpson J.R."/>
            <person name="Lauterbach L."/>
            <person name="Steele A.D."/>
            <person name="Gui C."/>
            <person name="Meng S."/>
            <person name="Li G."/>
            <person name="Viehrig K."/>
            <person name="Ye F."/>
            <person name="Su P."/>
            <person name="Kiefer A.F."/>
            <person name="Nichols A."/>
            <person name="Cepeda A.J."/>
            <person name="Yan W."/>
            <person name="Fan B."/>
            <person name="Jiang Y."/>
            <person name="Adhikari A."/>
            <person name="Zheng C.-J."/>
            <person name="Schuster L."/>
            <person name="Cowan T.M."/>
            <person name="Smanski M.J."/>
            <person name="Chevrette M.G."/>
            <person name="De Carvalho L.P.S."/>
            <person name="Shen B."/>
        </authorList>
    </citation>
    <scope>NUCLEOTIDE SEQUENCE [LARGE SCALE GENOMIC DNA]</scope>
    <source>
        <strain evidence="3 4">NPDC033843</strain>
    </source>
</reference>
<accession>A0ABV2ZY02</accession>
<keyword evidence="4" id="KW-1185">Reference proteome</keyword>
<gene>
    <name evidence="3" type="ORF">AB0E89_44295</name>
</gene>
<name>A0ABV2ZY02_9ACTN</name>
<organism evidence="3 4">
    <name type="scientific">Streptomyces sp. 900129855</name>
    <dbReference type="NCBI Taxonomy" id="3155129"/>
    <lineage>
        <taxon>Bacteria</taxon>
        <taxon>Bacillati</taxon>
        <taxon>Actinomycetota</taxon>
        <taxon>Actinomycetes</taxon>
        <taxon>Kitasatosporales</taxon>
        <taxon>Streptomycetaceae</taxon>
        <taxon>Streptomyces</taxon>
    </lineage>
</organism>
<evidence type="ECO:0000313" key="3">
    <source>
        <dbReference type="EMBL" id="MEU3787462.1"/>
    </source>
</evidence>
<evidence type="ECO:0000256" key="2">
    <source>
        <dbReference type="SAM" id="Phobius"/>
    </source>
</evidence>
<feature type="compositionally biased region" description="Low complexity" evidence="1">
    <location>
        <begin position="1"/>
        <end position="16"/>
    </location>
</feature>
<keyword evidence="2" id="KW-0812">Transmembrane</keyword>
<feature type="region of interest" description="Disordered" evidence="1">
    <location>
        <begin position="345"/>
        <end position="369"/>
    </location>
</feature>
<feature type="transmembrane region" description="Helical" evidence="2">
    <location>
        <begin position="286"/>
        <end position="308"/>
    </location>
</feature>
<dbReference type="EMBL" id="JBEZVE010000043">
    <property type="protein sequence ID" value="MEU3787462.1"/>
    <property type="molecule type" value="Genomic_DNA"/>
</dbReference>
<feature type="region of interest" description="Disordered" evidence="1">
    <location>
        <begin position="1"/>
        <end position="21"/>
    </location>
</feature>
<evidence type="ECO:0000313" key="4">
    <source>
        <dbReference type="Proteomes" id="UP001550739"/>
    </source>
</evidence>